<organism evidence="2 3">
    <name type="scientific">Schizophyllum amplum</name>
    <dbReference type="NCBI Taxonomy" id="97359"/>
    <lineage>
        <taxon>Eukaryota</taxon>
        <taxon>Fungi</taxon>
        <taxon>Dikarya</taxon>
        <taxon>Basidiomycota</taxon>
        <taxon>Agaricomycotina</taxon>
        <taxon>Agaricomycetes</taxon>
        <taxon>Agaricomycetidae</taxon>
        <taxon>Agaricales</taxon>
        <taxon>Schizophyllaceae</taxon>
        <taxon>Schizophyllum</taxon>
    </lineage>
</organism>
<dbReference type="Proteomes" id="UP000320762">
    <property type="component" value="Unassembled WGS sequence"/>
</dbReference>
<sequence>MSLTAITNKAMVAPSSRNRGKRTASTALDRDPKRRRCVTRTITFADDKENIPPWVDQPVVFIDELVMLVHGQSEAPEATTVPVATTTAPRASAVTMAALFSMPISSTSSTESPTASASLTIAASSAPMTTASSTPAVATSTAHTTPSTDIAPLTLIATVETQATSNDLPSNAE</sequence>
<evidence type="ECO:0000313" key="2">
    <source>
        <dbReference type="EMBL" id="TRM63777.1"/>
    </source>
</evidence>
<accession>A0A550CG46</accession>
<evidence type="ECO:0000313" key="3">
    <source>
        <dbReference type="Proteomes" id="UP000320762"/>
    </source>
</evidence>
<dbReference type="EMBL" id="VDMD01000008">
    <property type="protein sequence ID" value="TRM63777.1"/>
    <property type="molecule type" value="Genomic_DNA"/>
</dbReference>
<name>A0A550CG46_9AGAR</name>
<feature type="region of interest" description="Disordered" evidence="1">
    <location>
        <begin position="1"/>
        <end position="32"/>
    </location>
</feature>
<proteinExistence type="predicted"/>
<protein>
    <submittedName>
        <fullName evidence="2">Uncharacterized protein</fullName>
    </submittedName>
</protein>
<gene>
    <name evidence="2" type="ORF">BD626DRAFT_536560</name>
</gene>
<reference evidence="2 3" key="1">
    <citation type="journal article" date="2019" name="New Phytol.">
        <title>Comparative genomics reveals unique wood-decay strategies and fruiting body development in the Schizophyllaceae.</title>
        <authorList>
            <person name="Almasi E."/>
            <person name="Sahu N."/>
            <person name="Krizsan K."/>
            <person name="Balint B."/>
            <person name="Kovacs G.M."/>
            <person name="Kiss B."/>
            <person name="Cseklye J."/>
            <person name="Drula E."/>
            <person name="Henrissat B."/>
            <person name="Nagy I."/>
            <person name="Chovatia M."/>
            <person name="Adam C."/>
            <person name="LaButti K."/>
            <person name="Lipzen A."/>
            <person name="Riley R."/>
            <person name="Grigoriev I.V."/>
            <person name="Nagy L.G."/>
        </authorList>
    </citation>
    <scope>NUCLEOTIDE SEQUENCE [LARGE SCALE GENOMIC DNA]</scope>
    <source>
        <strain evidence="2 3">NL-1724</strain>
    </source>
</reference>
<dbReference type="AlphaFoldDB" id="A0A550CG46"/>
<keyword evidence="3" id="KW-1185">Reference proteome</keyword>
<comment type="caution">
    <text evidence="2">The sequence shown here is derived from an EMBL/GenBank/DDBJ whole genome shotgun (WGS) entry which is preliminary data.</text>
</comment>
<evidence type="ECO:0000256" key="1">
    <source>
        <dbReference type="SAM" id="MobiDB-lite"/>
    </source>
</evidence>